<keyword evidence="1" id="KW-0812">Transmembrane</keyword>
<reference evidence="2" key="1">
    <citation type="journal article" date="2022" name="Front. Genet.">
        <title>Chromosome-Scale Assembly of the Dendrobium nobile Genome Provides Insights Into the Molecular Mechanism of the Biosynthesis of the Medicinal Active Ingredient of Dendrobium.</title>
        <authorList>
            <person name="Xu Q."/>
            <person name="Niu S.-C."/>
            <person name="Li K.-L."/>
            <person name="Zheng P.-J."/>
            <person name="Zhang X.-J."/>
            <person name="Jia Y."/>
            <person name="Liu Y."/>
            <person name="Niu Y.-X."/>
            <person name="Yu L.-H."/>
            <person name="Chen D.-F."/>
            <person name="Zhang G.-Q."/>
        </authorList>
    </citation>
    <scope>NUCLEOTIDE SEQUENCE</scope>
    <source>
        <tissue evidence="2">Leaf</tissue>
    </source>
</reference>
<organism evidence="2 3">
    <name type="scientific">Dendrobium nobile</name>
    <name type="common">Orchid</name>
    <dbReference type="NCBI Taxonomy" id="94219"/>
    <lineage>
        <taxon>Eukaryota</taxon>
        <taxon>Viridiplantae</taxon>
        <taxon>Streptophyta</taxon>
        <taxon>Embryophyta</taxon>
        <taxon>Tracheophyta</taxon>
        <taxon>Spermatophyta</taxon>
        <taxon>Magnoliopsida</taxon>
        <taxon>Liliopsida</taxon>
        <taxon>Asparagales</taxon>
        <taxon>Orchidaceae</taxon>
        <taxon>Epidendroideae</taxon>
        <taxon>Malaxideae</taxon>
        <taxon>Dendrobiinae</taxon>
        <taxon>Dendrobium</taxon>
    </lineage>
</organism>
<evidence type="ECO:0000313" key="3">
    <source>
        <dbReference type="Proteomes" id="UP000829196"/>
    </source>
</evidence>
<name>A0A8T3AP75_DENNO</name>
<dbReference type="Proteomes" id="UP000829196">
    <property type="component" value="Unassembled WGS sequence"/>
</dbReference>
<protein>
    <submittedName>
        <fullName evidence="2">Uncharacterized protein</fullName>
    </submittedName>
</protein>
<proteinExistence type="predicted"/>
<keyword evidence="1" id="KW-1133">Transmembrane helix</keyword>
<comment type="caution">
    <text evidence="2">The sequence shown here is derived from an EMBL/GenBank/DDBJ whole genome shotgun (WGS) entry which is preliminary data.</text>
</comment>
<dbReference type="EMBL" id="JAGYWB010000015">
    <property type="protein sequence ID" value="KAI0497838.1"/>
    <property type="molecule type" value="Genomic_DNA"/>
</dbReference>
<accession>A0A8T3AP75</accession>
<keyword evidence="1" id="KW-0472">Membrane</keyword>
<gene>
    <name evidence="2" type="ORF">KFK09_021076</name>
</gene>
<evidence type="ECO:0000313" key="2">
    <source>
        <dbReference type="EMBL" id="KAI0497838.1"/>
    </source>
</evidence>
<sequence>MENLGNADEFDLRSYMFGVVAMSEYLLRGFLFFSPLLGFGFFGQGLSLTAEQQAYHSQELRPAKASSSSSMLGLSFFFTSIFDVANQRKNWIY</sequence>
<dbReference type="AlphaFoldDB" id="A0A8T3AP75"/>
<evidence type="ECO:0000256" key="1">
    <source>
        <dbReference type="SAM" id="Phobius"/>
    </source>
</evidence>
<feature type="transmembrane region" description="Helical" evidence="1">
    <location>
        <begin position="25"/>
        <end position="46"/>
    </location>
</feature>
<keyword evidence="3" id="KW-1185">Reference proteome</keyword>